<sequence length="109" mass="11782">MKPFQAPGAGSARSAERTGRSGRLTCDRSPPELTGGPKRRRIVRRALQRAHAPHVIGPQIVGSSIGCFRPLQSMIAGASVETRIWSPGAWITEIMVGSWVSAQSWVKYG</sequence>
<organism evidence="2 3">
    <name type="scientific">Pleurodeles waltl</name>
    <name type="common">Iberian ribbed newt</name>
    <dbReference type="NCBI Taxonomy" id="8319"/>
    <lineage>
        <taxon>Eukaryota</taxon>
        <taxon>Metazoa</taxon>
        <taxon>Chordata</taxon>
        <taxon>Craniata</taxon>
        <taxon>Vertebrata</taxon>
        <taxon>Euteleostomi</taxon>
        <taxon>Amphibia</taxon>
        <taxon>Batrachia</taxon>
        <taxon>Caudata</taxon>
        <taxon>Salamandroidea</taxon>
        <taxon>Salamandridae</taxon>
        <taxon>Pleurodelinae</taxon>
        <taxon>Pleurodeles</taxon>
    </lineage>
</organism>
<reference evidence="2" key="1">
    <citation type="journal article" date="2022" name="bioRxiv">
        <title>Sequencing and chromosome-scale assembly of the giantPleurodeles waltlgenome.</title>
        <authorList>
            <person name="Brown T."/>
            <person name="Elewa A."/>
            <person name="Iarovenko S."/>
            <person name="Subramanian E."/>
            <person name="Araus A.J."/>
            <person name="Petzold A."/>
            <person name="Susuki M."/>
            <person name="Suzuki K.-i.T."/>
            <person name="Hayashi T."/>
            <person name="Toyoda A."/>
            <person name="Oliveira C."/>
            <person name="Osipova E."/>
            <person name="Leigh N.D."/>
            <person name="Simon A."/>
            <person name="Yun M.H."/>
        </authorList>
    </citation>
    <scope>NUCLEOTIDE SEQUENCE</scope>
    <source>
        <strain evidence="2">20211129_DDA</strain>
        <tissue evidence="2">Liver</tissue>
    </source>
</reference>
<keyword evidence="3" id="KW-1185">Reference proteome</keyword>
<dbReference type="Proteomes" id="UP001066276">
    <property type="component" value="Chromosome 2_2"/>
</dbReference>
<gene>
    <name evidence="2" type="ORF">NDU88_002647</name>
</gene>
<protein>
    <submittedName>
        <fullName evidence="2">Uncharacterized protein</fullName>
    </submittedName>
</protein>
<feature type="region of interest" description="Disordered" evidence="1">
    <location>
        <begin position="1"/>
        <end position="40"/>
    </location>
</feature>
<evidence type="ECO:0000313" key="2">
    <source>
        <dbReference type="EMBL" id="KAJ1193349.1"/>
    </source>
</evidence>
<feature type="compositionally biased region" description="Basic and acidic residues" evidence="1">
    <location>
        <begin position="14"/>
        <end position="30"/>
    </location>
</feature>
<proteinExistence type="predicted"/>
<comment type="caution">
    <text evidence="2">The sequence shown here is derived from an EMBL/GenBank/DDBJ whole genome shotgun (WGS) entry which is preliminary data.</text>
</comment>
<dbReference type="EMBL" id="JANPWB010000004">
    <property type="protein sequence ID" value="KAJ1193349.1"/>
    <property type="molecule type" value="Genomic_DNA"/>
</dbReference>
<evidence type="ECO:0000256" key="1">
    <source>
        <dbReference type="SAM" id="MobiDB-lite"/>
    </source>
</evidence>
<name>A0AAV7UYC0_PLEWA</name>
<evidence type="ECO:0000313" key="3">
    <source>
        <dbReference type="Proteomes" id="UP001066276"/>
    </source>
</evidence>
<accession>A0AAV7UYC0</accession>
<dbReference type="AlphaFoldDB" id="A0AAV7UYC0"/>